<feature type="coiled-coil region" evidence="2">
    <location>
        <begin position="134"/>
        <end position="185"/>
    </location>
</feature>
<evidence type="ECO:0000256" key="3">
    <source>
        <dbReference type="SAM" id="MobiDB-lite"/>
    </source>
</evidence>
<name>A0ABQ5W7V6_9HYPH</name>
<gene>
    <name evidence="6" type="ORF">GCM10010862_29700</name>
</gene>
<organism evidence="6 7">
    <name type="scientific">Devosia nitrariae</name>
    <dbReference type="NCBI Taxonomy" id="2071872"/>
    <lineage>
        <taxon>Bacteria</taxon>
        <taxon>Pseudomonadati</taxon>
        <taxon>Pseudomonadota</taxon>
        <taxon>Alphaproteobacteria</taxon>
        <taxon>Hyphomicrobiales</taxon>
        <taxon>Devosiaceae</taxon>
        <taxon>Devosia</taxon>
    </lineage>
</organism>
<dbReference type="Gene3D" id="2.40.50.100">
    <property type="match status" value="1"/>
</dbReference>
<dbReference type="Pfam" id="PF25917">
    <property type="entry name" value="BSH_RND"/>
    <property type="match status" value="1"/>
</dbReference>
<dbReference type="PANTHER" id="PTHR30469">
    <property type="entry name" value="MULTIDRUG RESISTANCE PROTEIN MDTA"/>
    <property type="match status" value="1"/>
</dbReference>
<keyword evidence="2" id="KW-0175">Coiled coil</keyword>
<accession>A0ABQ5W7V6</accession>
<evidence type="ECO:0000313" key="6">
    <source>
        <dbReference type="EMBL" id="GLQ55711.1"/>
    </source>
</evidence>
<dbReference type="EMBL" id="BSNS01000012">
    <property type="protein sequence ID" value="GLQ55711.1"/>
    <property type="molecule type" value="Genomic_DNA"/>
</dbReference>
<evidence type="ECO:0000259" key="5">
    <source>
        <dbReference type="Pfam" id="PF25954"/>
    </source>
</evidence>
<proteinExistence type="inferred from homology"/>
<comment type="similarity">
    <text evidence="1">Belongs to the membrane fusion protein (MFP) (TC 8.A.1) family.</text>
</comment>
<dbReference type="NCBIfam" id="TIGR01730">
    <property type="entry name" value="RND_mfp"/>
    <property type="match status" value="1"/>
</dbReference>
<protein>
    <submittedName>
        <fullName evidence="6">MexH family multidrug efflux RND transporter periplasmic adaptor subunit</fullName>
    </submittedName>
</protein>
<dbReference type="PANTHER" id="PTHR30469:SF11">
    <property type="entry name" value="BLL4320 PROTEIN"/>
    <property type="match status" value="1"/>
</dbReference>
<evidence type="ECO:0000256" key="2">
    <source>
        <dbReference type="SAM" id="Coils"/>
    </source>
</evidence>
<dbReference type="Gene3D" id="2.40.30.170">
    <property type="match status" value="1"/>
</dbReference>
<evidence type="ECO:0000259" key="4">
    <source>
        <dbReference type="Pfam" id="PF25917"/>
    </source>
</evidence>
<dbReference type="Gene3D" id="1.10.287.470">
    <property type="entry name" value="Helix hairpin bin"/>
    <property type="match status" value="1"/>
</dbReference>
<reference evidence="7" key="1">
    <citation type="journal article" date="2019" name="Int. J. Syst. Evol. Microbiol.">
        <title>The Global Catalogue of Microorganisms (GCM) 10K type strain sequencing project: providing services to taxonomists for standard genome sequencing and annotation.</title>
        <authorList>
            <consortium name="The Broad Institute Genomics Platform"/>
            <consortium name="The Broad Institute Genome Sequencing Center for Infectious Disease"/>
            <person name="Wu L."/>
            <person name="Ma J."/>
        </authorList>
    </citation>
    <scope>NUCLEOTIDE SEQUENCE [LARGE SCALE GENOMIC DNA]</scope>
    <source>
        <strain evidence="7">NBRC 112416</strain>
    </source>
</reference>
<feature type="domain" description="CusB-like beta-barrel" evidence="5">
    <location>
        <begin position="229"/>
        <end position="299"/>
    </location>
</feature>
<sequence length="395" mass="40921">MAGAFLAWVFLAPGAQETLADYGITLPFTPAAEPVVGNVQVPGPGAGPRPGGPGAAGPAGRFGARAVNVTTTPVTLATVNAGLIAIGEGTAVRSVTVTSPSGGTLEELLVLPGDLVEAGDVIGRLDSETEQITYDRARLAAEDARVTLERQQELARSSLVATSALAAARLAADTAELELRSAQIELERRNIVAPISGIVGLMQVTPGNYLAAQTAVTTIDDTSAIDIDFWVPERYAARIEPGMSVIVSAIALPGRNFAGEVSATDNRIDPASRTLQVKASIPNEENLMRAGMSFTVELGFSGEEYPTVNPLAILWSAEGSYVWRYEGGTATRVMAEIVQRNSDGVLVRADLQPGDAIITEGILQLNDGMAVNLLDGPDGTSAVEAAEAATDAADS</sequence>
<dbReference type="InterPro" id="IPR006143">
    <property type="entry name" value="RND_pump_MFP"/>
</dbReference>
<dbReference type="InterPro" id="IPR058792">
    <property type="entry name" value="Beta-barrel_RND_2"/>
</dbReference>
<comment type="caution">
    <text evidence="6">The sequence shown here is derived from an EMBL/GenBank/DDBJ whole genome shotgun (WGS) entry which is preliminary data.</text>
</comment>
<dbReference type="SUPFAM" id="SSF111369">
    <property type="entry name" value="HlyD-like secretion proteins"/>
    <property type="match status" value="1"/>
</dbReference>
<evidence type="ECO:0000256" key="1">
    <source>
        <dbReference type="ARBA" id="ARBA00009477"/>
    </source>
</evidence>
<dbReference type="Pfam" id="PF25954">
    <property type="entry name" value="Beta-barrel_RND_2"/>
    <property type="match status" value="1"/>
</dbReference>
<dbReference type="InterPro" id="IPR058625">
    <property type="entry name" value="MdtA-like_BSH"/>
</dbReference>
<evidence type="ECO:0000313" key="7">
    <source>
        <dbReference type="Proteomes" id="UP001156691"/>
    </source>
</evidence>
<feature type="region of interest" description="Disordered" evidence="3">
    <location>
        <begin position="40"/>
        <end position="59"/>
    </location>
</feature>
<keyword evidence="7" id="KW-1185">Reference proteome</keyword>
<feature type="domain" description="Multidrug resistance protein MdtA-like barrel-sandwich hybrid" evidence="4">
    <location>
        <begin position="93"/>
        <end position="215"/>
    </location>
</feature>
<dbReference type="Gene3D" id="2.40.420.20">
    <property type="match status" value="1"/>
</dbReference>
<dbReference type="Proteomes" id="UP001156691">
    <property type="component" value="Unassembled WGS sequence"/>
</dbReference>